<dbReference type="InterPro" id="IPR036390">
    <property type="entry name" value="WH_DNA-bd_sf"/>
</dbReference>
<dbReference type="PANTHER" id="PTHR33169">
    <property type="entry name" value="PADR-FAMILY TRANSCRIPTIONAL REGULATOR"/>
    <property type="match status" value="1"/>
</dbReference>
<accession>A0A1H9W304</accession>
<evidence type="ECO:0000256" key="2">
    <source>
        <dbReference type="SAM" id="MobiDB-lite"/>
    </source>
</evidence>
<sequence>MPRRADLLAFAVLGLLHESPMHGYELRKRLNAALGAFRALSYGTLYPCLRTLLEKGWIAEAPQSSPGTVGSKRARIVYELTAEGKEHFQTLVRESGPAAWEDDTFDVHFAFFARTEAEVRLRILEGRRSRLEDRLENIRATAAKNRERLDAYTAELQRHGLDSAEREVRWLTELITAERSQPARETSRTSTTTEETPTP</sequence>
<protein>
    <submittedName>
        <fullName evidence="4">Transcriptional regulator, PadR family</fullName>
    </submittedName>
</protein>
<dbReference type="PANTHER" id="PTHR33169:SF26">
    <property type="entry name" value="CONSERVED PROTEIN"/>
    <property type="match status" value="1"/>
</dbReference>
<feature type="coiled-coil region" evidence="1">
    <location>
        <begin position="114"/>
        <end position="155"/>
    </location>
</feature>
<name>A0A1H9W304_9MICO</name>
<reference evidence="5" key="1">
    <citation type="submission" date="2016-10" db="EMBL/GenBank/DDBJ databases">
        <authorList>
            <person name="Varghese N."/>
            <person name="Submissions S."/>
        </authorList>
    </citation>
    <scope>NUCLEOTIDE SEQUENCE [LARGE SCALE GENOMIC DNA]</scope>
    <source>
        <strain evidence="5">CGMCC 1.6963</strain>
    </source>
</reference>
<feature type="compositionally biased region" description="Low complexity" evidence="2">
    <location>
        <begin position="188"/>
        <end position="199"/>
    </location>
</feature>
<dbReference type="InterPro" id="IPR036388">
    <property type="entry name" value="WH-like_DNA-bd_sf"/>
</dbReference>
<gene>
    <name evidence="4" type="ORF">SAMN05216199_2749</name>
</gene>
<evidence type="ECO:0000259" key="3">
    <source>
        <dbReference type="Pfam" id="PF03551"/>
    </source>
</evidence>
<organism evidence="4 5">
    <name type="scientific">Pedococcus cremeus</name>
    <dbReference type="NCBI Taxonomy" id="587636"/>
    <lineage>
        <taxon>Bacteria</taxon>
        <taxon>Bacillati</taxon>
        <taxon>Actinomycetota</taxon>
        <taxon>Actinomycetes</taxon>
        <taxon>Micrococcales</taxon>
        <taxon>Intrasporangiaceae</taxon>
        <taxon>Pedococcus</taxon>
    </lineage>
</organism>
<feature type="domain" description="Transcription regulator PadR N-terminal" evidence="3">
    <location>
        <begin position="12"/>
        <end position="89"/>
    </location>
</feature>
<feature type="region of interest" description="Disordered" evidence="2">
    <location>
        <begin position="176"/>
        <end position="199"/>
    </location>
</feature>
<evidence type="ECO:0000256" key="1">
    <source>
        <dbReference type="SAM" id="Coils"/>
    </source>
</evidence>
<dbReference type="Proteomes" id="UP000199019">
    <property type="component" value="Unassembled WGS sequence"/>
</dbReference>
<dbReference type="Gene3D" id="1.10.10.10">
    <property type="entry name" value="Winged helix-like DNA-binding domain superfamily/Winged helix DNA-binding domain"/>
    <property type="match status" value="1"/>
</dbReference>
<evidence type="ECO:0000313" key="4">
    <source>
        <dbReference type="EMBL" id="SES28238.1"/>
    </source>
</evidence>
<dbReference type="Pfam" id="PF03551">
    <property type="entry name" value="PadR"/>
    <property type="match status" value="1"/>
</dbReference>
<dbReference type="InterPro" id="IPR005149">
    <property type="entry name" value="Tscrpt_reg_PadR_N"/>
</dbReference>
<dbReference type="SUPFAM" id="SSF46785">
    <property type="entry name" value="Winged helix' DNA-binding domain"/>
    <property type="match status" value="1"/>
</dbReference>
<proteinExistence type="predicted"/>
<dbReference type="InterPro" id="IPR052509">
    <property type="entry name" value="Metal_resp_DNA-bind_regulator"/>
</dbReference>
<keyword evidence="5" id="KW-1185">Reference proteome</keyword>
<keyword evidence="1" id="KW-0175">Coiled coil</keyword>
<dbReference type="AlphaFoldDB" id="A0A1H9W304"/>
<dbReference type="STRING" id="587636.SAMN05216199_2749"/>
<dbReference type="EMBL" id="FOHB01000004">
    <property type="protein sequence ID" value="SES28238.1"/>
    <property type="molecule type" value="Genomic_DNA"/>
</dbReference>
<evidence type="ECO:0000313" key="5">
    <source>
        <dbReference type="Proteomes" id="UP000199019"/>
    </source>
</evidence>
<dbReference type="RefSeq" id="WP_091758993.1">
    <property type="nucleotide sequence ID" value="NZ_FOHB01000004.1"/>
</dbReference>
<dbReference type="OrthoDB" id="2374094at2"/>